<reference evidence="2 3" key="1">
    <citation type="submission" date="2016-03" db="EMBL/GenBank/DDBJ databases">
        <title>Genome sequence of Pontibacter sp. nov., of the family cytophagaceae, isolated from marine sediment of the Yellow Sea, China.</title>
        <authorList>
            <person name="Zhang G."/>
            <person name="Zhang R."/>
        </authorList>
    </citation>
    <scope>NUCLEOTIDE SEQUENCE [LARGE SCALE GENOMIC DNA]</scope>
    <source>
        <strain evidence="2 3">S10-8</strain>
    </source>
</reference>
<evidence type="ECO:0000313" key="3">
    <source>
        <dbReference type="Proteomes" id="UP000186551"/>
    </source>
</evidence>
<accession>A0A1Q5PBI9</accession>
<dbReference type="RefSeq" id="WP_073852969.1">
    <property type="nucleotide sequence ID" value="NZ_LVWA01000008.1"/>
</dbReference>
<organism evidence="2 3">
    <name type="scientific">Pontibacter flavimaris</name>
    <dbReference type="NCBI Taxonomy" id="1797110"/>
    <lineage>
        <taxon>Bacteria</taxon>
        <taxon>Pseudomonadati</taxon>
        <taxon>Bacteroidota</taxon>
        <taxon>Cytophagia</taxon>
        <taxon>Cytophagales</taxon>
        <taxon>Hymenobacteraceae</taxon>
        <taxon>Pontibacter</taxon>
    </lineage>
</organism>
<feature type="transmembrane region" description="Helical" evidence="1">
    <location>
        <begin position="51"/>
        <end position="68"/>
    </location>
</feature>
<dbReference type="InterPro" id="IPR050445">
    <property type="entry name" value="Bact_polysacc_biosynth/exp"/>
</dbReference>
<dbReference type="EMBL" id="LVWA01000008">
    <property type="protein sequence ID" value="OKL39630.1"/>
    <property type="molecule type" value="Genomic_DNA"/>
</dbReference>
<keyword evidence="3" id="KW-1185">Reference proteome</keyword>
<evidence type="ECO:0000256" key="1">
    <source>
        <dbReference type="SAM" id="Phobius"/>
    </source>
</evidence>
<protein>
    <submittedName>
        <fullName evidence="2">Chain length determinant protein</fullName>
    </submittedName>
</protein>
<dbReference type="AlphaFoldDB" id="A0A1Q5PBI9"/>
<proteinExistence type="predicted"/>
<evidence type="ECO:0000313" key="2">
    <source>
        <dbReference type="EMBL" id="OKL39630.1"/>
    </source>
</evidence>
<feature type="transmembrane region" description="Helical" evidence="1">
    <location>
        <begin position="271"/>
        <end position="293"/>
    </location>
</feature>
<name>A0A1Q5PBI9_9BACT</name>
<dbReference type="PANTHER" id="PTHR32309">
    <property type="entry name" value="TYROSINE-PROTEIN KINASE"/>
    <property type="match status" value="1"/>
</dbReference>
<sequence>MYEHEVKGRNKGASSQDEVDIYFIYTKVGDLLSGMGRSISGFFRVLLRYKWVLLIFTLMGSGIGYLTYKSTKPYYTSSMTLVLAEIRNQFVENQLQRLSIMIQEDNYEAVAQDLDMSVEAAKQIKEMNFSNLDQELIAEDSVLTGSPFEIELSVYNSEYFNSLEPALANYLESNRYFSKQKLIRQREMESMISKLKEDITAMDSVKKAVVSPRGPVNGFVYGQPLDPADLFRESINMYQQQVELEGDLDQLDNIQIVNGFAPRLRPTGPNLLKYLVIGGAIAFFISIPVALGLDSRKKRKLA</sequence>
<keyword evidence="1" id="KW-0472">Membrane</keyword>
<dbReference type="Proteomes" id="UP000186551">
    <property type="component" value="Unassembled WGS sequence"/>
</dbReference>
<gene>
    <name evidence="2" type="ORF">A3841_01425</name>
</gene>
<dbReference type="PANTHER" id="PTHR32309:SF31">
    <property type="entry name" value="CAPSULAR EXOPOLYSACCHARIDE FAMILY"/>
    <property type="match status" value="1"/>
</dbReference>
<comment type="caution">
    <text evidence="2">The sequence shown here is derived from an EMBL/GenBank/DDBJ whole genome shotgun (WGS) entry which is preliminary data.</text>
</comment>
<keyword evidence="1" id="KW-0812">Transmembrane</keyword>
<keyword evidence="1" id="KW-1133">Transmembrane helix</keyword>
<dbReference type="OrthoDB" id="979029at2"/>